<evidence type="ECO:0000256" key="7">
    <source>
        <dbReference type="ARBA" id="ARBA00022837"/>
    </source>
</evidence>
<protein>
    <recommendedName>
        <fullName evidence="3">nitrite reductase (cytochrome; ammonia-forming)</fullName>
        <ecNumber evidence="3">1.7.2.2</ecNumber>
    </recommendedName>
</protein>
<feature type="signal peptide" evidence="11">
    <location>
        <begin position="1"/>
        <end position="29"/>
    </location>
</feature>
<dbReference type="PANTHER" id="PTHR30633">
    <property type="entry name" value="CYTOCHROME C-552 RESPIRATORY NITRITE REDUCTASE"/>
    <property type="match status" value="1"/>
</dbReference>
<keyword evidence="9" id="KW-0408">Iron</keyword>
<feature type="chain" id="PRO_5045962182" description="nitrite reductase (cytochrome; ammonia-forming)" evidence="11">
    <location>
        <begin position="30"/>
        <end position="435"/>
    </location>
</feature>
<organism evidence="12 13">
    <name type="scientific">Adlercreutzia shanghongiae</name>
    <dbReference type="NCBI Taxonomy" id="3111773"/>
    <lineage>
        <taxon>Bacteria</taxon>
        <taxon>Bacillati</taxon>
        <taxon>Actinomycetota</taxon>
        <taxon>Coriobacteriia</taxon>
        <taxon>Eggerthellales</taxon>
        <taxon>Eggerthellaceae</taxon>
        <taxon>Adlercreutzia</taxon>
    </lineage>
</organism>
<evidence type="ECO:0000313" key="12">
    <source>
        <dbReference type="EMBL" id="MEC4295943.1"/>
    </source>
</evidence>
<gene>
    <name evidence="12" type="ORF">VJ920_11570</name>
</gene>
<dbReference type="EC" id="1.7.2.2" evidence="3"/>
<dbReference type="EMBL" id="JAYMFH010000023">
    <property type="protein sequence ID" value="MEC4295943.1"/>
    <property type="molecule type" value="Genomic_DNA"/>
</dbReference>
<evidence type="ECO:0000256" key="8">
    <source>
        <dbReference type="ARBA" id="ARBA00023002"/>
    </source>
</evidence>
<keyword evidence="6 11" id="KW-0732">Signal</keyword>
<evidence type="ECO:0000256" key="2">
    <source>
        <dbReference type="ARBA" id="ARBA00009288"/>
    </source>
</evidence>
<dbReference type="RefSeq" id="WP_326455216.1">
    <property type="nucleotide sequence ID" value="NZ_JAYMFH010000023.1"/>
</dbReference>
<keyword evidence="8" id="KW-0560">Oxidoreductase</keyword>
<comment type="subcellular location">
    <subcellularLocation>
        <location evidence="1">Cell envelope</location>
    </subcellularLocation>
</comment>
<dbReference type="Gene3D" id="1.10.1130.10">
    <property type="entry name" value="Flavocytochrome C3, Chain A"/>
    <property type="match status" value="1"/>
</dbReference>
<accession>A0ABU6J1R0</accession>
<sequence length="435" mass="46786">MKMRKDRLAITGVVCAAAATLALALFACAPQGGDSSMPTADAGSTPTEGVTVGEQDGIRHVVNNEIAAKYPEIWASFDHTEQGRSHAFIEEYMSWENEGTGDHYVTCVACKSDSFNKAYDELGDTLFVKKPDGTLPRLSDLSPELQKEVQDMWSCTTCHEGDPDGPVSSRIAYFNGLGADLKAKLSDNTAACGQCHNVLAAIKDVEGLDINNTNAYKYGVTADGWYQFMAEIGGTQTTDEATGITIYRANHPTVEMYSGSVHESMGLDCSDCHMVTMTSEDGKTYTSHDASGVISENNLALAKCLDCHESQNGVKTPKDMLYFLRAKQTELANKQGVVQTKLNSLYDQILAAVQSGVAEEATLDEAREAYSRATTYVEWGVQSFITGFGNKNLSTNPLAGSDGQGRTAAHNFDGSMDYLARAEVLIDDASAALDA</sequence>
<evidence type="ECO:0000313" key="13">
    <source>
        <dbReference type="Proteomes" id="UP001343724"/>
    </source>
</evidence>
<keyword evidence="7" id="KW-0106">Calcium</keyword>
<evidence type="ECO:0000256" key="9">
    <source>
        <dbReference type="ARBA" id="ARBA00023004"/>
    </source>
</evidence>
<comment type="catalytic activity">
    <reaction evidence="10">
        <text>6 Fe(III)-[cytochrome c] + NH4(+) + 2 H2O = 6 Fe(II)-[cytochrome c] + nitrite + 8 H(+)</text>
        <dbReference type="Rhea" id="RHEA:13089"/>
        <dbReference type="Rhea" id="RHEA-COMP:10350"/>
        <dbReference type="Rhea" id="RHEA-COMP:14399"/>
        <dbReference type="ChEBI" id="CHEBI:15377"/>
        <dbReference type="ChEBI" id="CHEBI:15378"/>
        <dbReference type="ChEBI" id="CHEBI:16301"/>
        <dbReference type="ChEBI" id="CHEBI:28938"/>
        <dbReference type="ChEBI" id="CHEBI:29033"/>
        <dbReference type="ChEBI" id="CHEBI:29034"/>
        <dbReference type="EC" id="1.7.2.2"/>
    </reaction>
</comment>
<reference evidence="12 13" key="1">
    <citation type="submission" date="2024-01" db="EMBL/GenBank/DDBJ databases">
        <title>novel species in genus Adlercreutzia.</title>
        <authorList>
            <person name="Liu X."/>
        </authorList>
    </citation>
    <scope>NUCLEOTIDE SEQUENCE [LARGE SCALE GENOMIC DNA]</scope>
    <source>
        <strain evidence="12 13">R22</strain>
    </source>
</reference>
<dbReference type="PROSITE" id="PS51257">
    <property type="entry name" value="PROKAR_LIPOPROTEIN"/>
    <property type="match status" value="1"/>
</dbReference>
<evidence type="ECO:0000256" key="5">
    <source>
        <dbReference type="ARBA" id="ARBA00022723"/>
    </source>
</evidence>
<dbReference type="PANTHER" id="PTHR30633:SF0">
    <property type="entry name" value="CYTOCHROME C-552"/>
    <property type="match status" value="1"/>
</dbReference>
<keyword evidence="4" id="KW-0349">Heme</keyword>
<keyword evidence="5" id="KW-0479">Metal-binding</keyword>
<dbReference type="SUPFAM" id="SSF48695">
    <property type="entry name" value="Multiheme cytochromes"/>
    <property type="match status" value="1"/>
</dbReference>
<comment type="similarity">
    <text evidence="2">Belongs to the cytochrome c-552 family.</text>
</comment>
<evidence type="ECO:0000256" key="3">
    <source>
        <dbReference type="ARBA" id="ARBA00011887"/>
    </source>
</evidence>
<evidence type="ECO:0000256" key="11">
    <source>
        <dbReference type="SAM" id="SignalP"/>
    </source>
</evidence>
<proteinExistence type="inferred from homology"/>
<comment type="caution">
    <text evidence="12">The sequence shown here is derived from an EMBL/GenBank/DDBJ whole genome shotgun (WGS) entry which is preliminary data.</text>
</comment>
<dbReference type="Proteomes" id="UP001343724">
    <property type="component" value="Unassembled WGS sequence"/>
</dbReference>
<evidence type="ECO:0000256" key="6">
    <source>
        <dbReference type="ARBA" id="ARBA00022729"/>
    </source>
</evidence>
<name>A0ABU6J1R0_9ACTN</name>
<dbReference type="InterPro" id="IPR036280">
    <property type="entry name" value="Multihaem_cyt_sf"/>
</dbReference>
<evidence type="ECO:0000256" key="1">
    <source>
        <dbReference type="ARBA" id="ARBA00004196"/>
    </source>
</evidence>
<keyword evidence="13" id="KW-1185">Reference proteome</keyword>
<dbReference type="Pfam" id="PF02335">
    <property type="entry name" value="Cytochrom_C552"/>
    <property type="match status" value="1"/>
</dbReference>
<dbReference type="InterPro" id="IPR003321">
    <property type="entry name" value="Cyt_c552"/>
</dbReference>
<evidence type="ECO:0000256" key="4">
    <source>
        <dbReference type="ARBA" id="ARBA00022617"/>
    </source>
</evidence>
<evidence type="ECO:0000256" key="10">
    <source>
        <dbReference type="ARBA" id="ARBA00049131"/>
    </source>
</evidence>